<comment type="caution">
    <text evidence="2">The sequence shown here is derived from an EMBL/GenBank/DDBJ whole genome shotgun (WGS) entry which is preliminary data.</text>
</comment>
<dbReference type="AlphaFoldDB" id="A0A645BFB7"/>
<feature type="domain" description="DUF2087" evidence="1">
    <location>
        <begin position="92"/>
        <end position="162"/>
    </location>
</feature>
<proteinExistence type="predicted"/>
<dbReference type="InterPro" id="IPR018656">
    <property type="entry name" value="DUF2087"/>
</dbReference>
<dbReference type="EMBL" id="VSSQ01019353">
    <property type="protein sequence ID" value="MPM63341.1"/>
    <property type="molecule type" value="Genomic_DNA"/>
</dbReference>
<evidence type="ECO:0000259" key="1">
    <source>
        <dbReference type="Pfam" id="PF09860"/>
    </source>
</evidence>
<gene>
    <name evidence="2" type="ORF">SDC9_110221</name>
</gene>
<name>A0A645BFB7_9ZZZZ</name>
<protein>
    <recommendedName>
        <fullName evidence="1">DUF2087 domain-containing protein</fullName>
    </recommendedName>
</protein>
<accession>A0A645BFB7</accession>
<evidence type="ECO:0000313" key="2">
    <source>
        <dbReference type="EMBL" id="MPM63341.1"/>
    </source>
</evidence>
<dbReference type="Pfam" id="PF09860">
    <property type="entry name" value="DUF2087"/>
    <property type="match status" value="1"/>
</dbReference>
<sequence>MSSALYPAFRLPNVEFLRKQAKDRRKLLLAGDPETLDWYRRAGSADAAPSLQKVQHLIAVDCGFQSWSELLRHTAPVIWPPELHSFVGADGRLKAWPVKRSRQLMFLELVAGRIKPGMVYTESRFNAILNCYHSFNDPALLRRDLLELGLIARNADGSDYRRH</sequence>
<reference evidence="2" key="1">
    <citation type="submission" date="2019-08" db="EMBL/GenBank/DDBJ databases">
        <authorList>
            <person name="Kucharzyk K."/>
            <person name="Murdoch R.W."/>
            <person name="Higgins S."/>
            <person name="Loffler F."/>
        </authorList>
    </citation>
    <scope>NUCLEOTIDE SEQUENCE</scope>
</reference>
<organism evidence="2">
    <name type="scientific">bioreactor metagenome</name>
    <dbReference type="NCBI Taxonomy" id="1076179"/>
    <lineage>
        <taxon>unclassified sequences</taxon>
        <taxon>metagenomes</taxon>
        <taxon>ecological metagenomes</taxon>
    </lineage>
</organism>